<dbReference type="PRINTS" id="PR00344">
    <property type="entry name" value="BCTRLSENSOR"/>
</dbReference>
<keyword evidence="5" id="KW-0812">Transmembrane</keyword>
<dbReference type="SUPFAM" id="SSF55874">
    <property type="entry name" value="ATPase domain of HSP90 chaperone/DNA topoisomerase II/histidine kinase"/>
    <property type="match status" value="1"/>
</dbReference>
<dbReference type="Pfam" id="PF13185">
    <property type="entry name" value="GAF_2"/>
    <property type="match status" value="1"/>
</dbReference>
<dbReference type="SMART" id="SM00387">
    <property type="entry name" value="HATPase_c"/>
    <property type="match status" value="1"/>
</dbReference>
<dbReference type="Pfam" id="PF00497">
    <property type="entry name" value="SBP_bac_3"/>
    <property type="match status" value="1"/>
</dbReference>
<gene>
    <name evidence="7" type="ordered locus">Ppro_1594</name>
</gene>
<keyword evidence="5" id="KW-1133">Transmembrane helix</keyword>
<name>A1APD9_PELPD</name>
<dbReference type="SMART" id="SM00065">
    <property type="entry name" value="GAF"/>
    <property type="match status" value="1"/>
</dbReference>
<dbReference type="Proteomes" id="UP000006732">
    <property type="component" value="Chromosome"/>
</dbReference>
<dbReference type="eggNOG" id="COG2203">
    <property type="taxonomic scope" value="Bacteria"/>
</dbReference>
<evidence type="ECO:0000256" key="3">
    <source>
        <dbReference type="ARBA" id="ARBA00022553"/>
    </source>
</evidence>
<proteinExistence type="predicted"/>
<dbReference type="InterPro" id="IPR029016">
    <property type="entry name" value="GAF-like_dom_sf"/>
</dbReference>
<dbReference type="PANTHER" id="PTHR43065:SF42">
    <property type="entry name" value="TWO-COMPONENT SENSOR PPRA"/>
    <property type="match status" value="1"/>
</dbReference>
<keyword evidence="7" id="KW-0808">Transferase</keyword>
<dbReference type="eggNOG" id="COG4191">
    <property type="taxonomic scope" value="Bacteria"/>
</dbReference>
<dbReference type="Pfam" id="PF02518">
    <property type="entry name" value="HATPase_c"/>
    <property type="match status" value="1"/>
</dbReference>
<dbReference type="PANTHER" id="PTHR43065">
    <property type="entry name" value="SENSOR HISTIDINE KINASE"/>
    <property type="match status" value="1"/>
</dbReference>
<reference evidence="7 8" key="1">
    <citation type="submission" date="2006-10" db="EMBL/GenBank/DDBJ databases">
        <title>Complete sequence of chromosome of Pelobacter propionicus DSM 2379.</title>
        <authorList>
            <consortium name="US DOE Joint Genome Institute"/>
            <person name="Copeland A."/>
            <person name="Lucas S."/>
            <person name="Lapidus A."/>
            <person name="Barry K."/>
            <person name="Detter J.C."/>
            <person name="Glavina del Rio T."/>
            <person name="Hammon N."/>
            <person name="Israni S."/>
            <person name="Dalin E."/>
            <person name="Tice H."/>
            <person name="Pitluck S."/>
            <person name="Saunders E."/>
            <person name="Brettin T."/>
            <person name="Bruce D."/>
            <person name="Han C."/>
            <person name="Tapia R."/>
            <person name="Schmutz J."/>
            <person name="Larimer F."/>
            <person name="Land M."/>
            <person name="Hauser L."/>
            <person name="Kyrpides N."/>
            <person name="Kim E."/>
            <person name="Lovley D."/>
            <person name="Richardson P."/>
        </authorList>
    </citation>
    <scope>NUCLEOTIDE SEQUENCE [LARGE SCALE GENOMIC DNA]</scope>
    <source>
        <strain evidence="8">DSM 2379 / NBRC 103807 / OttBd1</strain>
    </source>
</reference>
<dbReference type="InterPro" id="IPR036890">
    <property type="entry name" value="HATPase_C_sf"/>
</dbReference>
<feature type="coiled-coil region" evidence="4">
    <location>
        <begin position="512"/>
        <end position="539"/>
    </location>
</feature>
<sequence>MRYLHIPFTKPDAKQFISLFGASLIFFIFVTSSSVWGMDRTKLIIGGDSNNLPYEVLQKGVPGGFNIELMRAVAEVMGLDVEFRLGSWNNARRNLETGKIDVLAGMYYSEERSRQMDFSVPHTMVTPGLFVRKGSSIRSFQDLKSKQVIVQEGDIVHDLMTHSGITPHIIVVQDAAHALKLLASGKHDCVLTPSKLQGEYFIKTFNLTTLHAVKTDLSQLRYCFAVRTGNRELLFKLDEGLNILKVNGTYRRIYEKWFGIYEKEEQWGTIRYFVAALTLVGGLLLAIFLWSRSLQRQVRRRTAELVANENELRQAQAELEQRVAERTADLAALNENLHREIAERALIEEGLCRSNQRLDLLAEMAGQLLRSESPRKAVLFLCRRVLNYLECDVFFNYLIDDQRQRLHLNACSGIGEEDVARMEWLDFGVGLCGCAARDGVRLVVNNLQDTDDQYTALVKPFGIRAYACHPLISHGRTLGTLSFCSRTRCGFSDDDLALMKTVADHVAIAMERKKAGEQLKQRQEQLEELNRTLDRRVREEVILNRQKDLMLIRQNRQAALGEMLDHIAHQWKQPLNALSLIIQDLGESWSSDEPDEGNIEEAVDKTMALVEHMSQTINVFRDFYRPEKEKKVFHIKESIDRALSFIEPTLRVHSISVELDVEPGLSAFGYPKEYAQVLLNILANARDAFRTKNIQQPRMLIRACGEDDKASVTITDNAGGIPESIIDRVFDLYFTTNEANGGSGIGLYMSKNIIEKSMGGSLEVMNTGNGTQFRIDVSIS</sequence>
<dbReference type="AlphaFoldDB" id="A1APD9"/>
<protein>
    <recommendedName>
        <fullName evidence="2">histidine kinase</fullName>
        <ecNumber evidence="2">2.7.13.3</ecNumber>
    </recommendedName>
</protein>
<feature type="coiled-coil region" evidence="4">
    <location>
        <begin position="298"/>
        <end position="336"/>
    </location>
</feature>
<dbReference type="Gene3D" id="3.30.450.40">
    <property type="match status" value="1"/>
</dbReference>
<dbReference type="SUPFAM" id="SSF47384">
    <property type="entry name" value="Homodimeric domain of signal transducing histidine kinase"/>
    <property type="match status" value="1"/>
</dbReference>
<dbReference type="Gene3D" id="1.10.287.130">
    <property type="match status" value="1"/>
</dbReference>
<dbReference type="STRING" id="338966.Ppro_1594"/>
<feature type="transmembrane region" description="Helical" evidence="5">
    <location>
        <begin position="16"/>
        <end position="36"/>
    </location>
</feature>
<dbReference type="InterPro" id="IPR001638">
    <property type="entry name" value="Solute-binding_3/MltF_N"/>
</dbReference>
<dbReference type="CDD" id="cd00082">
    <property type="entry name" value="HisKA"/>
    <property type="match status" value="1"/>
</dbReference>
<comment type="catalytic activity">
    <reaction evidence="1">
        <text>ATP + protein L-histidine = ADP + protein N-phospho-L-histidine.</text>
        <dbReference type="EC" id="2.7.13.3"/>
    </reaction>
</comment>
<dbReference type="InterPro" id="IPR005467">
    <property type="entry name" value="His_kinase_dom"/>
</dbReference>
<evidence type="ECO:0000256" key="2">
    <source>
        <dbReference type="ARBA" id="ARBA00012438"/>
    </source>
</evidence>
<dbReference type="SUPFAM" id="SSF53850">
    <property type="entry name" value="Periplasmic binding protein-like II"/>
    <property type="match status" value="1"/>
</dbReference>
<dbReference type="eggNOG" id="COG0834">
    <property type="taxonomic scope" value="Bacteria"/>
</dbReference>
<keyword evidence="4" id="KW-0175">Coiled coil</keyword>
<organism evidence="7 8">
    <name type="scientific">Pelobacter propionicus (strain DSM 2379 / NBRC 103807 / OttBd1)</name>
    <dbReference type="NCBI Taxonomy" id="338966"/>
    <lineage>
        <taxon>Bacteria</taxon>
        <taxon>Pseudomonadati</taxon>
        <taxon>Thermodesulfobacteriota</taxon>
        <taxon>Desulfuromonadia</taxon>
        <taxon>Desulfuromonadales</taxon>
        <taxon>Desulfuromonadaceae</taxon>
        <taxon>Pelobacter</taxon>
    </lineage>
</organism>
<dbReference type="InterPro" id="IPR004358">
    <property type="entry name" value="Sig_transdc_His_kin-like_C"/>
</dbReference>
<keyword evidence="7" id="KW-0418">Kinase</keyword>
<dbReference type="GO" id="GO:0000155">
    <property type="term" value="F:phosphorelay sensor kinase activity"/>
    <property type="evidence" value="ECO:0007669"/>
    <property type="project" value="InterPro"/>
</dbReference>
<keyword evidence="5" id="KW-0472">Membrane</keyword>
<evidence type="ECO:0000256" key="1">
    <source>
        <dbReference type="ARBA" id="ARBA00000085"/>
    </source>
</evidence>
<dbReference type="CDD" id="cd13704">
    <property type="entry name" value="PBP2_HisK"/>
    <property type="match status" value="1"/>
</dbReference>
<dbReference type="InterPro" id="IPR036097">
    <property type="entry name" value="HisK_dim/P_sf"/>
</dbReference>
<evidence type="ECO:0000256" key="5">
    <source>
        <dbReference type="SAM" id="Phobius"/>
    </source>
</evidence>
<feature type="domain" description="Histidine kinase" evidence="6">
    <location>
        <begin position="566"/>
        <end position="780"/>
    </location>
</feature>
<dbReference type="RefSeq" id="WP_011735499.1">
    <property type="nucleotide sequence ID" value="NC_008609.1"/>
</dbReference>
<evidence type="ECO:0000313" key="8">
    <source>
        <dbReference type="Proteomes" id="UP000006732"/>
    </source>
</evidence>
<dbReference type="Gene3D" id="3.30.565.10">
    <property type="entry name" value="Histidine kinase-like ATPase, C-terminal domain"/>
    <property type="match status" value="1"/>
</dbReference>
<feature type="transmembrane region" description="Helical" evidence="5">
    <location>
        <begin position="272"/>
        <end position="291"/>
    </location>
</feature>
<dbReference type="Gene3D" id="3.40.190.10">
    <property type="entry name" value="Periplasmic binding protein-like II"/>
    <property type="match status" value="2"/>
</dbReference>
<evidence type="ECO:0000259" key="6">
    <source>
        <dbReference type="PROSITE" id="PS50109"/>
    </source>
</evidence>
<keyword evidence="3" id="KW-0597">Phosphoprotein</keyword>
<keyword evidence="8" id="KW-1185">Reference proteome</keyword>
<accession>A1APD9</accession>
<dbReference type="InterPro" id="IPR003594">
    <property type="entry name" value="HATPase_dom"/>
</dbReference>
<dbReference type="KEGG" id="ppd:Ppro_1594"/>
<dbReference type="EMBL" id="CP000482">
    <property type="protein sequence ID" value="ABK99209.1"/>
    <property type="molecule type" value="Genomic_DNA"/>
</dbReference>
<dbReference type="InterPro" id="IPR003661">
    <property type="entry name" value="HisK_dim/P_dom"/>
</dbReference>
<dbReference type="InterPro" id="IPR003018">
    <property type="entry name" value="GAF"/>
</dbReference>
<dbReference type="HOGENOM" id="CLU_000445_114_69_7"/>
<dbReference type="EC" id="2.7.13.3" evidence="2"/>
<dbReference type="SUPFAM" id="SSF55781">
    <property type="entry name" value="GAF domain-like"/>
    <property type="match status" value="1"/>
</dbReference>
<evidence type="ECO:0000313" key="7">
    <source>
        <dbReference type="EMBL" id="ABK99209.1"/>
    </source>
</evidence>
<dbReference type="PROSITE" id="PS50109">
    <property type="entry name" value="HIS_KIN"/>
    <property type="match status" value="1"/>
</dbReference>
<evidence type="ECO:0000256" key="4">
    <source>
        <dbReference type="SAM" id="Coils"/>
    </source>
</evidence>
<dbReference type="SMART" id="SM00062">
    <property type="entry name" value="PBPb"/>
    <property type="match status" value="1"/>
</dbReference>
<dbReference type="OrthoDB" id="9761263at2"/>